<keyword evidence="3" id="KW-1185">Reference proteome</keyword>
<accession>A0ABW4CPM9</accession>
<dbReference type="PROSITE" id="PS50889">
    <property type="entry name" value="S4"/>
    <property type="match status" value="1"/>
</dbReference>
<evidence type="ECO:0000256" key="1">
    <source>
        <dbReference type="PROSITE-ProRule" id="PRU00182"/>
    </source>
</evidence>
<proteinExistence type="predicted"/>
<reference evidence="3" key="1">
    <citation type="journal article" date="2019" name="Int. J. Syst. Evol. Microbiol.">
        <title>The Global Catalogue of Microorganisms (GCM) 10K type strain sequencing project: providing services to taxonomists for standard genome sequencing and annotation.</title>
        <authorList>
            <consortium name="The Broad Institute Genomics Platform"/>
            <consortium name="The Broad Institute Genome Sequencing Center for Infectious Disease"/>
            <person name="Wu L."/>
            <person name="Ma J."/>
        </authorList>
    </citation>
    <scope>NUCLEOTIDE SEQUENCE [LARGE SCALE GENOMIC DNA]</scope>
    <source>
        <strain evidence="3">CCM 8947</strain>
    </source>
</reference>
<gene>
    <name evidence="2" type="primary">yaaA</name>
    <name evidence="2" type="ORF">ACFQ47_04135</name>
</gene>
<name>A0ABW4CPM9_9LACO</name>
<dbReference type="Gene3D" id="3.10.290.10">
    <property type="entry name" value="RNA-binding S4 domain"/>
    <property type="match status" value="1"/>
</dbReference>
<dbReference type="EMBL" id="JBHTOG010000016">
    <property type="protein sequence ID" value="MFD1431868.1"/>
    <property type="molecule type" value="Genomic_DNA"/>
</dbReference>
<evidence type="ECO:0000313" key="2">
    <source>
        <dbReference type="EMBL" id="MFD1431868.1"/>
    </source>
</evidence>
<comment type="caution">
    <text evidence="2">The sequence shown here is derived from an EMBL/GenBank/DDBJ whole genome shotgun (WGS) entry which is preliminary data.</text>
</comment>
<dbReference type="InterPro" id="IPR014330">
    <property type="entry name" value="RNA-bd_S4-rel_YaaA"/>
</dbReference>
<keyword evidence="1" id="KW-0694">RNA-binding</keyword>
<evidence type="ECO:0000313" key="3">
    <source>
        <dbReference type="Proteomes" id="UP001597192"/>
    </source>
</evidence>
<dbReference type="RefSeq" id="WP_379897178.1">
    <property type="nucleotide sequence ID" value="NZ_JBHTOG010000016.1"/>
</dbReference>
<dbReference type="Proteomes" id="UP001597192">
    <property type="component" value="Unassembled WGS sequence"/>
</dbReference>
<dbReference type="SUPFAM" id="SSF55174">
    <property type="entry name" value="Alpha-L RNA-binding motif"/>
    <property type="match status" value="1"/>
</dbReference>
<protein>
    <submittedName>
        <fullName evidence="2">S4 domain-containing protein YaaA</fullName>
    </submittedName>
</protein>
<organism evidence="2 3">
    <name type="scientific">Lacticaseibacillus yichunensis</name>
    <dbReference type="NCBI Taxonomy" id="2486015"/>
    <lineage>
        <taxon>Bacteria</taxon>
        <taxon>Bacillati</taxon>
        <taxon>Bacillota</taxon>
        <taxon>Bacilli</taxon>
        <taxon>Lactobacillales</taxon>
        <taxon>Lactobacillaceae</taxon>
        <taxon>Lacticaseibacillus</taxon>
    </lineage>
</organism>
<dbReference type="Pfam" id="PF13275">
    <property type="entry name" value="S4_2"/>
    <property type="match status" value="1"/>
</dbReference>
<sequence>MAIVTINTPYITLGQLLKEAGVIDSGGAAKAYLAVNTVRINGAPDSRRGRKLVPGDKLALPDGAAITVASAQ</sequence>
<dbReference type="InterPro" id="IPR036986">
    <property type="entry name" value="S4_RNA-bd_sf"/>
</dbReference>
<dbReference type="NCBIfam" id="TIGR02988">
    <property type="entry name" value="YaaA_near_RecF"/>
    <property type="match status" value="1"/>
</dbReference>